<evidence type="ECO:0000256" key="2">
    <source>
        <dbReference type="ARBA" id="ARBA00022448"/>
    </source>
</evidence>
<dbReference type="Pfam" id="PF13715">
    <property type="entry name" value="CarbopepD_reg_2"/>
    <property type="match status" value="1"/>
</dbReference>
<keyword evidence="8" id="KW-0675">Receptor</keyword>
<protein>
    <submittedName>
        <fullName evidence="14">TonB-linked outer membrane protein, SusC/RagA family</fullName>
    </submittedName>
</protein>
<dbReference type="STRING" id="1513896.SAMN05660841_01110"/>
<dbReference type="Gene3D" id="2.60.40.1120">
    <property type="entry name" value="Carboxypeptidase-like, regulatory domain"/>
    <property type="match status" value="1"/>
</dbReference>
<dbReference type="SUPFAM" id="SSF49464">
    <property type="entry name" value="Carboxypeptidase regulatory domain-like"/>
    <property type="match status" value="1"/>
</dbReference>
<dbReference type="GO" id="GO:0009279">
    <property type="term" value="C:cell outer membrane"/>
    <property type="evidence" value="ECO:0007669"/>
    <property type="project" value="UniProtKB-SubCell"/>
</dbReference>
<organism evidence="14 15">
    <name type="scientific">Sphingobacterium nematocida</name>
    <dbReference type="NCBI Taxonomy" id="1513896"/>
    <lineage>
        <taxon>Bacteria</taxon>
        <taxon>Pseudomonadati</taxon>
        <taxon>Bacteroidota</taxon>
        <taxon>Sphingobacteriia</taxon>
        <taxon>Sphingobacteriales</taxon>
        <taxon>Sphingobacteriaceae</taxon>
        <taxon>Sphingobacterium</taxon>
    </lineage>
</organism>
<dbReference type="GO" id="GO:0044718">
    <property type="term" value="P:siderophore transmembrane transport"/>
    <property type="evidence" value="ECO:0007669"/>
    <property type="project" value="TreeGrafter"/>
</dbReference>
<dbReference type="GO" id="GO:0015344">
    <property type="term" value="F:siderophore uptake transmembrane transporter activity"/>
    <property type="evidence" value="ECO:0007669"/>
    <property type="project" value="TreeGrafter"/>
</dbReference>
<dbReference type="InterPro" id="IPR023997">
    <property type="entry name" value="TonB-dep_OMP_SusC/RagA_CS"/>
</dbReference>
<dbReference type="PROSITE" id="PS52016">
    <property type="entry name" value="TONB_DEPENDENT_REC_3"/>
    <property type="match status" value="1"/>
</dbReference>
<keyword evidence="5" id="KW-0732">Signal</keyword>
<comment type="subcellular location">
    <subcellularLocation>
        <location evidence="1 10">Cell outer membrane</location>
        <topology evidence="1 10">Multi-pass membrane protein</topology>
    </subcellularLocation>
</comment>
<dbReference type="SUPFAM" id="SSF56935">
    <property type="entry name" value="Porins"/>
    <property type="match status" value="1"/>
</dbReference>
<evidence type="ECO:0000256" key="4">
    <source>
        <dbReference type="ARBA" id="ARBA00022692"/>
    </source>
</evidence>
<evidence type="ECO:0000256" key="9">
    <source>
        <dbReference type="ARBA" id="ARBA00023237"/>
    </source>
</evidence>
<gene>
    <name evidence="14" type="ORF">SAMN05660841_01110</name>
</gene>
<dbReference type="InterPro" id="IPR008969">
    <property type="entry name" value="CarboxyPept-like_regulatory"/>
</dbReference>
<dbReference type="NCBIfam" id="TIGR04057">
    <property type="entry name" value="SusC_RagA_signa"/>
    <property type="match status" value="1"/>
</dbReference>
<keyword evidence="6 11" id="KW-0798">TonB box</keyword>
<feature type="domain" description="TonB-dependent receptor-like beta-barrel" evidence="12">
    <location>
        <begin position="450"/>
        <end position="853"/>
    </location>
</feature>
<keyword evidence="3 10" id="KW-1134">Transmembrane beta strand</keyword>
<evidence type="ECO:0000256" key="10">
    <source>
        <dbReference type="PROSITE-ProRule" id="PRU01360"/>
    </source>
</evidence>
<evidence type="ECO:0000256" key="11">
    <source>
        <dbReference type="RuleBase" id="RU003357"/>
    </source>
</evidence>
<keyword evidence="2 10" id="KW-0813">Transport</keyword>
<dbReference type="NCBIfam" id="TIGR04056">
    <property type="entry name" value="OMP_RagA_SusC"/>
    <property type="match status" value="1"/>
</dbReference>
<dbReference type="AlphaFoldDB" id="A0A1T5C4K5"/>
<dbReference type="Gene3D" id="2.40.170.20">
    <property type="entry name" value="TonB-dependent receptor, beta-barrel domain"/>
    <property type="match status" value="1"/>
</dbReference>
<dbReference type="InterPro" id="IPR037066">
    <property type="entry name" value="Plug_dom_sf"/>
</dbReference>
<dbReference type="InterPro" id="IPR012910">
    <property type="entry name" value="Plug_dom"/>
</dbReference>
<dbReference type="Gene3D" id="2.170.130.10">
    <property type="entry name" value="TonB-dependent receptor, plug domain"/>
    <property type="match status" value="1"/>
</dbReference>
<dbReference type="PANTHER" id="PTHR30069:SF29">
    <property type="entry name" value="HEMOGLOBIN AND HEMOGLOBIN-HAPTOGLOBIN-BINDING PROTEIN 1-RELATED"/>
    <property type="match status" value="1"/>
</dbReference>
<dbReference type="EMBL" id="FUZF01000003">
    <property type="protein sequence ID" value="SKB54306.1"/>
    <property type="molecule type" value="Genomic_DNA"/>
</dbReference>
<comment type="similarity">
    <text evidence="10 11">Belongs to the TonB-dependent receptor family.</text>
</comment>
<dbReference type="InterPro" id="IPR000531">
    <property type="entry name" value="Beta-barrel_TonB"/>
</dbReference>
<evidence type="ECO:0000256" key="3">
    <source>
        <dbReference type="ARBA" id="ARBA00022452"/>
    </source>
</evidence>
<evidence type="ECO:0000256" key="8">
    <source>
        <dbReference type="ARBA" id="ARBA00023170"/>
    </source>
</evidence>
<dbReference type="InterPro" id="IPR039426">
    <property type="entry name" value="TonB-dep_rcpt-like"/>
</dbReference>
<evidence type="ECO:0000256" key="6">
    <source>
        <dbReference type="ARBA" id="ARBA00023077"/>
    </source>
</evidence>
<evidence type="ECO:0000313" key="14">
    <source>
        <dbReference type="EMBL" id="SKB54306.1"/>
    </source>
</evidence>
<dbReference type="OrthoDB" id="9768177at2"/>
<proteinExistence type="inferred from homology"/>
<evidence type="ECO:0000256" key="1">
    <source>
        <dbReference type="ARBA" id="ARBA00004571"/>
    </source>
</evidence>
<dbReference type="RefSeq" id="WP_079641992.1">
    <property type="nucleotide sequence ID" value="NZ_FUZF01000003.1"/>
</dbReference>
<dbReference type="Pfam" id="PF00593">
    <property type="entry name" value="TonB_dep_Rec_b-barrel"/>
    <property type="match status" value="1"/>
</dbReference>
<accession>A0A1T5C4K5</accession>
<reference evidence="15" key="1">
    <citation type="submission" date="2017-02" db="EMBL/GenBank/DDBJ databases">
        <authorList>
            <person name="Varghese N."/>
            <person name="Submissions S."/>
        </authorList>
    </citation>
    <scope>NUCLEOTIDE SEQUENCE [LARGE SCALE GENOMIC DNA]</scope>
    <source>
        <strain evidence="15">DSM 24091</strain>
    </source>
</reference>
<evidence type="ECO:0000256" key="5">
    <source>
        <dbReference type="ARBA" id="ARBA00022729"/>
    </source>
</evidence>
<dbReference type="Proteomes" id="UP000190150">
    <property type="component" value="Unassembled WGS sequence"/>
</dbReference>
<keyword evidence="4 10" id="KW-0812">Transmembrane</keyword>
<dbReference type="Pfam" id="PF07715">
    <property type="entry name" value="Plug"/>
    <property type="match status" value="1"/>
</dbReference>
<dbReference type="InterPro" id="IPR036942">
    <property type="entry name" value="Beta-barrel_TonB_sf"/>
</dbReference>
<keyword evidence="15" id="KW-1185">Reference proteome</keyword>
<dbReference type="PANTHER" id="PTHR30069">
    <property type="entry name" value="TONB-DEPENDENT OUTER MEMBRANE RECEPTOR"/>
    <property type="match status" value="1"/>
</dbReference>
<evidence type="ECO:0000256" key="7">
    <source>
        <dbReference type="ARBA" id="ARBA00023136"/>
    </source>
</evidence>
<evidence type="ECO:0000259" key="12">
    <source>
        <dbReference type="Pfam" id="PF00593"/>
    </source>
</evidence>
<dbReference type="InterPro" id="IPR023996">
    <property type="entry name" value="TonB-dep_OMP_SusC/RagA"/>
</dbReference>
<feature type="domain" description="TonB-dependent receptor plug" evidence="13">
    <location>
        <begin position="143"/>
        <end position="273"/>
    </location>
</feature>
<name>A0A1T5C4K5_9SPHI</name>
<keyword evidence="9 10" id="KW-0998">Cell outer membrane</keyword>
<keyword evidence="7 10" id="KW-0472">Membrane</keyword>
<sequence>MLTNNQDKVKPHRIGSKLLWIALATACYSGGQAYASLPFPFEKTTNQEKIKIQGKVVDKNTNEPLGGVSIRVNAKAVGTSNPNGTFTVEVSAGTNINFQLIGYNSYTQIFNDTNPNVVIQLVENTEGIEEVVVTALGIKREEKSLGYSVTTVSGEELTNAQSANWTDALTGKVAGLNLTKSGAGPAGTNQIILRGENSLTGDNSALIVIDGVITSSSSGRMTTNGNSNYMSDDAPVDFGTGLADINPEDIESISVLKGPGATALYGARGANGAIVITTKKGKKNNGLGFSLTSNTSIGTINRWPDYQNQYGAGVGGSDFYYSYGQSEDGASTYSTSSAWGPKFNGQLFYQFNPDYYRLTPPERTEWRAYENNKKDFFETTVNSSNNLSYATSTEKTSTRISVGNTINKWMVPNTGFNRTTATVQMSHKLTDKINISGKASYNNKFSKNLPTTGYNNGTPMYFIRGLTPNMNLDWFKNYWIEKDVEQNTPFSTLLDNPYLQSYEMLNGQNRDGFLGNAQVDYAINKEFSVLGRASIDFSYDGRTSRRPFDSNKFANGYFRKQNIFNSETNVDFLARYRNERNKTIKWGASLGGARMANTYRRIDLSTSKLKERGIYSLDNTAEPIISRPYRSKYAVNSIYGMANIEYKNYLFFDVTSRIDWSSTLASPAFGEGDGFMYNSYNGSVVLSQLLDLPKSINFFKFRASLANVGSGGTTPFLTSYTYPIVPSFGDGLSNSLQIPNESLKYESTRSVEFGTDLRMFKNRLTFDIAVYQNNTFNQILPVPIDPSSGFTRMVINAGEVRNRGAEFATSYQIFKNKEKLNWKMFGNFSYNDGIIISLPESSEENAIILSTIYGSRGTIEARVGGNYGAMYGYGYKRSPDGQIIYKDGYPEISTDLLYLGRSTAPWKAAWGNEFQYKNWKFNFLFDGQFGGVGYSLTHAVLMEEGKLNKTIPGRYNGLIGKGVVDNGDNTFSPNTTLVNARDFYYNHFNRDNLEANTFSTNYIKLREVRIDYTFSPSFLKQYKFQRANLGVYGRDLFVFTNWPAFDPEFGSLTSAGIQKGAEVAQFPSTRNFGLSLTLNF</sequence>
<evidence type="ECO:0000313" key="15">
    <source>
        <dbReference type="Proteomes" id="UP000190150"/>
    </source>
</evidence>
<evidence type="ECO:0000259" key="13">
    <source>
        <dbReference type="Pfam" id="PF07715"/>
    </source>
</evidence>